<organism evidence="5 6">
    <name type="scientific">Stenotrophomonas aracearum</name>
    <dbReference type="NCBI Taxonomy" id="3003272"/>
    <lineage>
        <taxon>Bacteria</taxon>
        <taxon>Pseudomonadati</taxon>
        <taxon>Pseudomonadota</taxon>
        <taxon>Gammaproteobacteria</taxon>
        <taxon>Lysobacterales</taxon>
        <taxon>Lysobacteraceae</taxon>
        <taxon>Stenotrophomonas</taxon>
    </lineage>
</organism>
<dbReference type="RefSeq" id="WP_311183309.1">
    <property type="nucleotide sequence ID" value="NZ_CP115543.1"/>
</dbReference>
<sequence length="275" mass="30090">MAANDWRGKLELWFEHQEGKTRLMRRQHVGPLAVQRAFYPETDGSAHVYILHPPGGIAGGDQLAIECHLAEQARTVLTTPGATKFYRSEERTSMQQVRIEVGAGAVCEYLPQETIVFAGATASMKTQAVLAADAVYIGWDFVSFGRPAAGERFGAGTFRQCVEIVRDGEPIWFERFCVSGPEAVKDQPFVLAGQPIMGTLVYAGPSIEDAAARVRDTLGDDAQHVFSVSALERVVVCRYLGDHMSQAKSLFRRAWHVLREGGIGKGGVTPRILAT</sequence>
<keyword evidence="6" id="KW-1185">Reference proteome</keyword>
<gene>
    <name evidence="4" type="primary">ureD</name>
    <name evidence="5" type="ORF">PDM28_00225</name>
</gene>
<evidence type="ECO:0000256" key="4">
    <source>
        <dbReference type="HAMAP-Rule" id="MF_01384"/>
    </source>
</evidence>
<dbReference type="HAMAP" id="MF_01384">
    <property type="entry name" value="UreD"/>
    <property type="match status" value="1"/>
</dbReference>
<dbReference type="InterPro" id="IPR002669">
    <property type="entry name" value="UreD"/>
</dbReference>
<name>A0ABY9YD60_9GAMM</name>
<comment type="subunit">
    <text evidence="4">UreD, UreF and UreG form a complex that acts as a GTP-hydrolysis-dependent molecular chaperone, activating the urease apoprotein by helping to assemble the nickel containing metallocenter of UreC. The UreE protein probably delivers the nickel.</text>
</comment>
<keyword evidence="3 4" id="KW-0143">Chaperone</keyword>
<protein>
    <recommendedName>
        <fullName evidence="4">Urease accessory protein UreD</fullName>
    </recommendedName>
</protein>
<evidence type="ECO:0000256" key="2">
    <source>
        <dbReference type="ARBA" id="ARBA00022988"/>
    </source>
</evidence>
<proteinExistence type="inferred from homology"/>
<dbReference type="PANTHER" id="PTHR33643">
    <property type="entry name" value="UREASE ACCESSORY PROTEIN D"/>
    <property type="match status" value="1"/>
</dbReference>
<dbReference type="Proteomes" id="UP001305421">
    <property type="component" value="Chromosome"/>
</dbReference>
<dbReference type="Pfam" id="PF01774">
    <property type="entry name" value="UreD"/>
    <property type="match status" value="1"/>
</dbReference>
<accession>A0ABY9YD60</accession>
<comment type="function">
    <text evidence="4">Required for maturation of urease via the functional incorporation of the urease nickel metallocenter.</text>
</comment>
<keyword evidence="2 4" id="KW-0996">Nickel insertion</keyword>
<keyword evidence="4" id="KW-0963">Cytoplasm</keyword>
<evidence type="ECO:0000256" key="3">
    <source>
        <dbReference type="ARBA" id="ARBA00023186"/>
    </source>
</evidence>
<comment type="subcellular location">
    <subcellularLocation>
        <location evidence="4">Cytoplasm</location>
    </subcellularLocation>
</comment>
<dbReference type="PANTHER" id="PTHR33643:SF1">
    <property type="entry name" value="UREASE ACCESSORY PROTEIN D"/>
    <property type="match status" value="1"/>
</dbReference>
<dbReference type="EMBL" id="CP115543">
    <property type="protein sequence ID" value="WNH48797.1"/>
    <property type="molecule type" value="Genomic_DNA"/>
</dbReference>
<evidence type="ECO:0000313" key="5">
    <source>
        <dbReference type="EMBL" id="WNH48797.1"/>
    </source>
</evidence>
<evidence type="ECO:0000256" key="1">
    <source>
        <dbReference type="ARBA" id="ARBA00007177"/>
    </source>
</evidence>
<comment type="similarity">
    <text evidence="1 4">Belongs to the UreD family.</text>
</comment>
<reference evidence="5 6" key="1">
    <citation type="submission" date="2022-12" db="EMBL/GenBank/DDBJ databases">
        <title>Two new species, Stenotrophomonas aracearum and Stenotrophomonas oahuensis, isolated from Anthurium (Araceae family) in Hawaii.</title>
        <authorList>
            <person name="Chunag S.C."/>
            <person name="Dobhal S."/>
            <person name="Alvarez A."/>
            <person name="Arif M."/>
        </authorList>
    </citation>
    <scope>NUCLEOTIDE SEQUENCE [LARGE SCALE GENOMIC DNA]</scope>
    <source>
        <strain evidence="5 6">A5588</strain>
    </source>
</reference>
<evidence type="ECO:0000313" key="6">
    <source>
        <dbReference type="Proteomes" id="UP001305421"/>
    </source>
</evidence>